<protein>
    <submittedName>
        <fullName evidence="1">Uncharacterized protein</fullName>
    </submittedName>
</protein>
<reference evidence="1" key="1">
    <citation type="submission" date="2023-03" db="EMBL/GenBank/DDBJ databases">
        <title>Massive genome expansion in bonnet fungi (Mycena s.s.) driven by repeated elements and novel gene families across ecological guilds.</title>
        <authorList>
            <consortium name="Lawrence Berkeley National Laboratory"/>
            <person name="Harder C.B."/>
            <person name="Miyauchi S."/>
            <person name="Viragh M."/>
            <person name="Kuo A."/>
            <person name="Thoen E."/>
            <person name="Andreopoulos B."/>
            <person name="Lu D."/>
            <person name="Skrede I."/>
            <person name="Drula E."/>
            <person name="Henrissat B."/>
            <person name="Morin E."/>
            <person name="Kohler A."/>
            <person name="Barry K."/>
            <person name="LaButti K."/>
            <person name="Morin E."/>
            <person name="Salamov A."/>
            <person name="Lipzen A."/>
            <person name="Mereny Z."/>
            <person name="Hegedus B."/>
            <person name="Baldrian P."/>
            <person name="Stursova M."/>
            <person name="Weitz H."/>
            <person name="Taylor A."/>
            <person name="Grigoriev I.V."/>
            <person name="Nagy L.G."/>
            <person name="Martin F."/>
            <person name="Kauserud H."/>
        </authorList>
    </citation>
    <scope>NUCLEOTIDE SEQUENCE</scope>
    <source>
        <strain evidence="1">9144</strain>
    </source>
</reference>
<dbReference type="AlphaFoldDB" id="A0AAD6VN62"/>
<comment type="caution">
    <text evidence="1">The sequence shown here is derived from an EMBL/GenBank/DDBJ whole genome shotgun (WGS) entry which is preliminary data.</text>
</comment>
<proteinExistence type="predicted"/>
<sequence length="294" mass="32446">MTLVRSFIQESEEISERLLVIVDFYRPDMIACIDASLHGVSQLPPKIKSELAGCSTVGTRHLEGTVCKAPQIYGVLYFKPNVPILLEHVVTTLANTRIANIGNKLPLHETLASDATMNPGDPGPPLVAILTLDRRIVPEELDPESEDSLGDMIARYNMLRQKAQASKPTEYRVWQQGECPFIDDSRPDSPSDLPDAFICEVAKFMHAAAGIYKDEAAFSAGLSLRPSWKGHSQDYSLPLMCEKPTPLPPRFFPHVTSYIGKKVQLVDFDWAGKAGEARYPISLSTNVRGVRALG</sequence>
<evidence type="ECO:0000313" key="1">
    <source>
        <dbReference type="EMBL" id="KAJ7214883.1"/>
    </source>
</evidence>
<accession>A0AAD6VN62</accession>
<dbReference type="Proteomes" id="UP001219525">
    <property type="component" value="Unassembled WGS sequence"/>
</dbReference>
<gene>
    <name evidence="1" type="ORF">GGX14DRAFT_562914</name>
</gene>
<dbReference type="EMBL" id="JARJCW010000018">
    <property type="protein sequence ID" value="KAJ7214883.1"/>
    <property type="molecule type" value="Genomic_DNA"/>
</dbReference>
<name>A0AAD6VN62_9AGAR</name>
<keyword evidence="2" id="KW-1185">Reference proteome</keyword>
<organism evidence="1 2">
    <name type="scientific">Mycena pura</name>
    <dbReference type="NCBI Taxonomy" id="153505"/>
    <lineage>
        <taxon>Eukaryota</taxon>
        <taxon>Fungi</taxon>
        <taxon>Dikarya</taxon>
        <taxon>Basidiomycota</taxon>
        <taxon>Agaricomycotina</taxon>
        <taxon>Agaricomycetes</taxon>
        <taxon>Agaricomycetidae</taxon>
        <taxon>Agaricales</taxon>
        <taxon>Marasmiineae</taxon>
        <taxon>Mycenaceae</taxon>
        <taxon>Mycena</taxon>
    </lineage>
</organism>
<evidence type="ECO:0000313" key="2">
    <source>
        <dbReference type="Proteomes" id="UP001219525"/>
    </source>
</evidence>